<evidence type="ECO:0000256" key="4">
    <source>
        <dbReference type="ARBA" id="ARBA00072951"/>
    </source>
</evidence>
<evidence type="ECO:0000313" key="8">
    <source>
        <dbReference type="Proteomes" id="UP001151699"/>
    </source>
</evidence>
<dbReference type="AlphaFoldDB" id="A0A9Q0MQD0"/>
<gene>
    <name evidence="7" type="primary">FABP3_1</name>
    <name evidence="7" type="ORF">Bhyg_14653</name>
</gene>
<dbReference type="Gene3D" id="2.40.128.20">
    <property type="match status" value="1"/>
</dbReference>
<dbReference type="GO" id="GO:0005504">
    <property type="term" value="F:fatty acid binding"/>
    <property type="evidence" value="ECO:0007669"/>
    <property type="project" value="UniProtKB-ARBA"/>
</dbReference>
<dbReference type="Pfam" id="PF00061">
    <property type="entry name" value="Lipocalin"/>
    <property type="match status" value="1"/>
</dbReference>
<evidence type="ECO:0000259" key="6">
    <source>
        <dbReference type="Pfam" id="PF00061"/>
    </source>
</evidence>
<dbReference type="InterPro" id="IPR012674">
    <property type="entry name" value="Calycin"/>
</dbReference>
<dbReference type="OrthoDB" id="354351at2759"/>
<reference evidence="7" key="1">
    <citation type="submission" date="2022-07" db="EMBL/GenBank/DDBJ databases">
        <authorList>
            <person name="Trinca V."/>
            <person name="Uliana J.V.C."/>
            <person name="Torres T.T."/>
            <person name="Ward R.J."/>
            <person name="Monesi N."/>
        </authorList>
    </citation>
    <scope>NUCLEOTIDE SEQUENCE</scope>
    <source>
        <strain evidence="7">HSMRA1968</strain>
        <tissue evidence="7">Whole embryos</tissue>
    </source>
</reference>
<dbReference type="PANTHER" id="PTHR11955">
    <property type="entry name" value="FATTY ACID BINDING PROTEIN"/>
    <property type="match status" value="1"/>
</dbReference>
<dbReference type="EMBL" id="WJQU01000004">
    <property type="protein sequence ID" value="KAJ6636066.1"/>
    <property type="molecule type" value="Genomic_DNA"/>
</dbReference>
<sequence length="193" mass="21833">MHVFISGSLRLHGSTYTAAKKKTNQRKAGRMWCITSDHNSFLVKTVVLYLLLTTKISYSDTMPEVWEGKSYENYESHNFNEYMIELGVGFFTRQIGNAVTPTVSLEKNGNIYKLTTSSTFKTQVLEFELGKEFDETTLDDREVKSICTMEGNKLIHKQGGAKPGTIIREFSATEMIATMKVGNVTCIRKYKAV</sequence>
<keyword evidence="8" id="KW-1185">Reference proteome</keyword>
<dbReference type="Proteomes" id="UP001151699">
    <property type="component" value="Chromosome C"/>
</dbReference>
<name>A0A9Q0MQD0_9DIPT</name>
<comment type="caution">
    <text evidence="7">The sequence shown here is derived from an EMBL/GenBank/DDBJ whole genome shotgun (WGS) entry which is preliminary data.</text>
</comment>
<comment type="similarity">
    <text evidence="1">Belongs to the calycin superfamily. Fatty-acid binding protein (FABP) family.</text>
</comment>
<accession>A0A9Q0MQD0</accession>
<evidence type="ECO:0000313" key="7">
    <source>
        <dbReference type="EMBL" id="KAJ6636066.1"/>
    </source>
</evidence>
<evidence type="ECO:0000256" key="3">
    <source>
        <dbReference type="ARBA" id="ARBA00057009"/>
    </source>
</evidence>
<evidence type="ECO:0000256" key="2">
    <source>
        <dbReference type="ARBA" id="ARBA00023121"/>
    </source>
</evidence>
<keyword evidence="2" id="KW-0446">Lipid-binding</keyword>
<organism evidence="7 8">
    <name type="scientific">Pseudolycoriella hygida</name>
    <dbReference type="NCBI Taxonomy" id="35572"/>
    <lineage>
        <taxon>Eukaryota</taxon>
        <taxon>Metazoa</taxon>
        <taxon>Ecdysozoa</taxon>
        <taxon>Arthropoda</taxon>
        <taxon>Hexapoda</taxon>
        <taxon>Insecta</taxon>
        <taxon>Pterygota</taxon>
        <taxon>Neoptera</taxon>
        <taxon>Endopterygota</taxon>
        <taxon>Diptera</taxon>
        <taxon>Nematocera</taxon>
        <taxon>Sciaroidea</taxon>
        <taxon>Sciaridae</taxon>
        <taxon>Pseudolycoriella</taxon>
    </lineage>
</organism>
<dbReference type="InterPro" id="IPR031259">
    <property type="entry name" value="ILBP"/>
</dbReference>
<evidence type="ECO:0000256" key="5">
    <source>
        <dbReference type="ARBA" id="ARBA00081149"/>
    </source>
</evidence>
<proteinExistence type="inferred from homology"/>
<dbReference type="SUPFAM" id="SSF50814">
    <property type="entry name" value="Lipocalins"/>
    <property type="match status" value="1"/>
</dbReference>
<dbReference type="InterPro" id="IPR000463">
    <property type="entry name" value="Fatty_acid-bd"/>
</dbReference>
<dbReference type="InterPro" id="IPR000566">
    <property type="entry name" value="Lipocln_cytosolic_FA-bd_dom"/>
</dbReference>
<feature type="domain" description="Lipocalin/cytosolic fatty-acid binding" evidence="6">
    <location>
        <begin position="71"/>
        <end position="191"/>
    </location>
</feature>
<comment type="function">
    <text evidence="3">Binds fatty acids in a 1:1 molar ratio.</text>
</comment>
<protein>
    <recommendedName>
        <fullName evidence="4">Fatty acid-binding protein, muscle</fullName>
    </recommendedName>
    <alternativeName>
        <fullName evidence="5">M-FABP</fullName>
    </alternativeName>
</protein>
<evidence type="ECO:0000256" key="1">
    <source>
        <dbReference type="ARBA" id="ARBA00008390"/>
    </source>
</evidence>
<dbReference type="PRINTS" id="PR00178">
    <property type="entry name" value="FATTYACIDBP"/>
</dbReference>
<dbReference type="FunFam" id="2.40.128.20:FF:000001">
    <property type="entry name" value="Fatty acid-binding protein, adipocyte"/>
    <property type="match status" value="1"/>
</dbReference>